<gene>
    <name evidence="2" type="ORF">H8712_04005</name>
</gene>
<name>A0ABR7P8T3_9FIRM</name>
<evidence type="ECO:0000259" key="1">
    <source>
        <dbReference type="Pfam" id="PF25583"/>
    </source>
</evidence>
<reference evidence="2 3" key="1">
    <citation type="submission" date="2020-08" db="EMBL/GenBank/DDBJ databases">
        <title>Genome public.</title>
        <authorList>
            <person name="Liu C."/>
            <person name="Sun Q."/>
        </authorList>
    </citation>
    <scope>NUCLEOTIDE SEQUENCE [LARGE SCALE GENOMIC DNA]</scope>
    <source>
        <strain evidence="2 3">3_YM_SP_D4_24.mj</strain>
    </source>
</reference>
<feature type="domain" description="WCX" evidence="1">
    <location>
        <begin position="292"/>
        <end position="360"/>
    </location>
</feature>
<dbReference type="Proteomes" id="UP000661649">
    <property type="component" value="Unassembled WGS sequence"/>
</dbReference>
<dbReference type="RefSeq" id="WP_187558268.1">
    <property type="nucleotide sequence ID" value="NZ_JACRTP010000001.1"/>
</dbReference>
<comment type="caution">
    <text evidence="2">The sequence shown here is derived from an EMBL/GenBank/DDBJ whole genome shotgun (WGS) entry which is preliminary data.</text>
</comment>
<dbReference type="InterPro" id="IPR057727">
    <property type="entry name" value="WCX_dom"/>
</dbReference>
<sequence length="370" mass="43352">MGFCINEEQKVNITLSEKANTIILDDWEIFSTFTLTGFLNTIIENFCEDAKASYTEYCNIQTKKFKDLLENSNLSQKSKNTVLKIIHDSIQKEVKQQLNEYIYLKPSSKARSLRLNKANCRYLELYDDIEYELDIYTPNSKEYVYNDDCSGTSGYLGISRYLKCIFEEYASLPFIQRVRIIRKKEYEIVTSACNNNELKIQQKINGKAVSFTVSPYKIIPDKLGLQEYLTCLSKSSSDDETRPSSFSMLRLESENIKVISKKKKKLFFEKEVQTLEKEISERTPTFLLGESERIHVKLTEKGKEFYRSRLNYRPQKINSESTEDEYVFSCTEQQAYVYFLSFGKDAEIIAPEKLRKRMKEFYESASNKYN</sequence>
<evidence type="ECO:0000313" key="3">
    <source>
        <dbReference type="Proteomes" id="UP000661649"/>
    </source>
</evidence>
<dbReference type="Pfam" id="PF25583">
    <property type="entry name" value="WCX"/>
    <property type="match status" value="1"/>
</dbReference>
<dbReference type="EMBL" id="JACRTP010000001">
    <property type="protein sequence ID" value="MBC8627786.1"/>
    <property type="molecule type" value="Genomic_DNA"/>
</dbReference>
<proteinExistence type="predicted"/>
<protein>
    <submittedName>
        <fullName evidence="2">WYL domain-containing protein</fullName>
    </submittedName>
</protein>
<accession>A0ABR7P8T3</accession>
<organism evidence="2 3">
    <name type="scientific">Blautia stercoris</name>
    <dbReference type="NCBI Taxonomy" id="871664"/>
    <lineage>
        <taxon>Bacteria</taxon>
        <taxon>Bacillati</taxon>
        <taxon>Bacillota</taxon>
        <taxon>Clostridia</taxon>
        <taxon>Lachnospirales</taxon>
        <taxon>Lachnospiraceae</taxon>
        <taxon>Blautia</taxon>
    </lineage>
</organism>
<evidence type="ECO:0000313" key="2">
    <source>
        <dbReference type="EMBL" id="MBC8627786.1"/>
    </source>
</evidence>
<keyword evidence="3" id="KW-1185">Reference proteome</keyword>